<feature type="compositionally biased region" description="Polar residues" evidence="1">
    <location>
        <begin position="353"/>
        <end position="367"/>
    </location>
</feature>
<gene>
    <name evidence="3" type="ORF">B0T17DRAFT_245674</name>
</gene>
<dbReference type="Pfam" id="PF24809">
    <property type="entry name" value="DUF7708"/>
    <property type="match status" value="1"/>
</dbReference>
<feature type="region of interest" description="Disordered" evidence="1">
    <location>
        <begin position="340"/>
        <end position="373"/>
    </location>
</feature>
<evidence type="ECO:0000256" key="1">
    <source>
        <dbReference type="SAM" id="MobiDB-lite"/>
    </source>
</evidence>
<dbReference type="AlphaFoldDB" id="A0AA40C413"/>
<dbReference type="EMBL" id="JAULSR010000003">
    <property type="protein sequence ID" value="KAK0624591.1"/>
    <property type="molecule type" value="Genomic_DNA"/>
</dbReference>
<keyword evidence="4" id="KW-1185">Reference proteome</keyword>
<evidence type="ECO:0000313" key="4">
    <source>
        <dbReference type="Proteomes" id="UP001174934"/>
    </source>
</evidence>
<evidence type="ECO:0000313" key="3">
    <source>
        <dbReference type="EMBL" id="KAK0624591.1"/>
    </source>
</evidence>
<evidence type="ECO:0000259" key="2">
    <source>
        <dbReference type="Pfam" id="PF24809"/>
    </source>
</evidence>
<dbReference type="Proteomes" id="UP001174934">
    <property type="component" value="Unassembled WGS sequence"/>
</dbReference>
<reference evidence="3" key="1">
    <citation type="submission" date="2023-06" db="EMBL/GenBank/DDBJ databases">
        <title>Genome-scale phylogeny and comparative genomics of the fungal order Sordariales.</title>
        <authorList>
            <consortium name="Lawrence Berkeley National Laboratory"/>
            <person name="Hensen N."/>
            <person name="Bonometti L."/>
            <person name="Westerberg I."/>
            <person name="Brannstrom I.O."/>
            <person name="Guillou S."/>
            <person name="Cros-Aarteil S."/>
            <person name="Calhoun S."/>
            <person name="Haridas S."/>
            <person name="Kuo A."/>
            <person name="Mondo S."/>
            <person name="Pangilinan J."/>
            <person name="Riley R."/>
            <person name="LaButti K."/>
            <person name="Andreopoulos B."/>
            <person name="Lipzen A."/>
            <person name="Chen C."/>
            <person name="Yanf M."/>
            <person name="Daum C."/>
            <person name="Ng V."/>
            <person name="Clum A."/>
            <person name="Steindorff A."/>
            <person name="Ohm R."/>
            <person name="Martin F."/>
            <person name="Silar P."/>
            <person name="Natvig D."/>
            <person name="Lalanne C."/>
            <person name="Gautier V."/>
            <person name="Ament-velasquez S.L."/>
            <person name="Kruys A."/>
            <person name="Hutchinson M.I."/>
            <person name="Powell A.J."/>
            <person name="Barry K."/>
            <person name="Miller A.N."/>
            <person name="Grigoriev I.V."/>
            <person name="Debuchy R."/>
            <person name="Gladieux P."/>
            <person name="Thoren M.H."/>
            <person name="Johannesson H."/>
        </authorList>
    </citation>
    <scope>NUCLEOTIDE SEQUENCE</scope>
    <source>
        <strain evidence="3">SMH3391-2</strain>
    </source>
</reference>
<sequence length="528" mass="59953">MSHNSINVVSTWYRHTKMDLPTHLTAEPEDIELEQTPSSPKLDPSAEGVVNKLNDDQCNPVQGSKDKLQKRLAGFLQHATEAERNAVDETREKLSKTLETALLAQSKRYPDQDGAGIRASLSANMKKGWARTSEVAYQYAQMLDVMVGQAPEFVGLVYGAVKIIIVVQVNYEETKQKMEKYLNEISSKFGLVDHLVAYIPTARLVAALGQAYSLFTLFLAKAVKFYTQNRRRLYLKALSKPWDRLQVFVDGINQALLEANDIAQFHGLITTHANLMVSQETLAVVRKNETGIMQTQARVERLLSQVEAITIYFSKKKDMQETANLVQQQAMEMLENPFQDQSKPLASEDSRSHSQSQPNSGAGATETNPEEDPVDRLRQDIFVELQDHLEHLGARKRAVEQFPDMGPHRSKQRNLLRSEKFMDWVESQTSQLLWVDANHVVSRPDFNASFAIPLLLVGESKYESVVVLRHFIAETGTTKRHHALVQSLLLQIFEQNPTVYQKKRGSITREDSSNLERLWNIFKDCMQQ</sequence>
<organism evidence="3 4">
    <name type="scientific">Bombardia bombarda</name>
    <dbReference type="NCBI Taxonomy" id="252184"/>
    <lineage>
        <taxon>Eukaryota</taxon>
        <taxon>Fungi</taxon>
        <taxon>Dikarya</taxon>
        <taxon>Ascomycota</taxon>
        <taxon>Pezizomycotina</taxon>
        <taxon>Sordariomycetes</taxon>
        <taxon>Sordariomycetidae</taxon>
        <taxon>Sordariales</taxon>
        <taxon>Lasiosphaeriaceae</taxon>
        <taxon>Bombardia</taxon>
    </lineage>
</organism>
<protein>
    <recommendedName>
        <fullName evidence="2">DUF7708 domain-containing protein</fullName>
    </recommendedName>
</protein>
<comment type="caution">
    <text evidence="3">The sequence shown here is derived from an EMBL/GenBank/DDBJ whole genome shotgun (WGS) entry which is preliminary data.</text>
</comment>
<proteinExistence type="predicted"/>
<accession>A0AA40C413</accession>
<feature type="domain" description="DUF7708" evidence="2">
    <location>
        <begin position="130"/>
        <end position="264"/>
    </location>
</feature>
<dbReference type="InterPro" id="IPR056125">
    <property type="entry name" value="DUF7708"/>
</dbReference>
<name>A0AA40C413_9PEZI</name>